<gene>
    <name evidence="1" type="ORF">S1361_06360</name>
</gene>
<dbReference type="EMBL" id="CP071839">
    <property type="protein sequence ID" value="QTD96967.1"/>
    <property type="molecule type" value="Genomic_DNA"/>
</dbReference>
<keyword evidence="2" id="KW-1185">Reference proteome</keyword>
<reference evidence="1 2" key="1">
    <citation type="submission" date="2021-03" db="EMBL/GenBank/DDBJ databases">
        <title>Complete genome sequence of Streptomyces cyanogenus S136, producer of anticancer angucycline landomycin A.</title>
        <authorList>
            <person name="Hrab P."/>
            <person name="Ruckert C."/>
            <person name="Busche T."/>
            <person name="Ostash I."/>
            <person name="Kalinowski J."/>
            <person name="Fedorenko V."/>
            <person name="Yushchuk O."/>
            <person name="Ostash B."/>
        </authorList>
    </citation>
    <scope>NUCLEOTIDE SEQUENCE [LARGE SCALE GENOMIC DNA]</scope>
    <source>
        <strain evidence="1 2">S136</strain>
    </source>
</reference>
<dbReference type="RefSeq" id="WP_208030859.1">
    <property type="nucleotide sequence ID" value="NZ_CP071839.1"/>
</dbReference>
<organism evidence="1 2">
    <name type="scientific">Streptomyces cyanogenus</name>
    <dbReference type="NCBI Taxonomy" id="80860"/>
    <lineage>
        <taxon>Bacteria</taxon>
        <taxon>Bacillati</taxon>
        <taxon>Actinomycetota</taxon>
        <taxon>Actinomycetes</taxon>
        <taxon>Kitasatosporales</taxon>
        <taxon>Streptomycetaceae</taxon>
        <taxon>Streptomyces</taxon>
    </lineage>
</organism>
<evidence type="ECO:0000313" key="2">
    <source>
        <dbReference type="Proteomes" id="UP000663908"/>
    </source>
</evidence>
<protein>
    <submittedName>
        <fullName evidence="1">Uncharacterized protein</fullName>
    </submittedName>
</protein>
<proteinExistence type="predicted"/>
<evidence type="ECO:0000313" key="1">
    <source>
        <dbReference type="EMBL" id="QTD96967.1"/>
    </source>
</evidence>
<name>A0ABX7TK58_STRCY</name>
<dbReference type="Proteomes" id="UP000663908">
    <property type="component" value="Chromosome"/>
</dbReference>
<sequence length="74" mass="8200">MSLPHVPDSVSRHTVMAICEHLELDPKLVESLEFSTYGLYVAFHATNSAGRRLSDGSGVARHRIYIPYTEEGAL</sequence>
<accession>A0ABX7TK58</accession>